<dbReference type="InterPro" id="IPR011990">
    <property type="entry name" value="TPR-like_helical_dom_sf"/>
</dbReference>
<dbReference type="PROSITE" id="PS50005">
    <property type="entry name" value="TPR"/>
    <property type="match status" value="4"/>
</dbReference>
<evidence type="ECO:0000256" key="1">
    <source>
        <dbReference type="ARBA" id="ARBA00022737"/>
    </source>
</evidence>
<protein>
    <recommendedName>
        <fullName evidence="6">DUF2971 domain-containing protein</fullName>
    </recommendedName>
</protein>
<proteinExistence type="predicted"/>
<evidence type="ECO:0000256" key="2">
    <source>
        <dbReference type="ARBA" id="ARBA00022803"/>
    </source>
</evidence>
<dbReference type="AlphaFoldDB" id="A0A1E5NHU0"/>
<gene>
    <name evidence="4" type="ORF">BFL38_09685</name>
</gene>
<dbReference type="Gene3D" id="1.25.40.10">
    <property type="entry name" value="Tetratricopeptide repeat domain"/>
    <property type="match status" value="5"/>
</dbReference>
<dbReference type="Pfam" id="PF13181">
    <property type="entry name" value="TPR_8"/>
    <property type="match status" value="3"/>
</dbReference>
<evidence type="ECO:0000313" key="5">
    <source>
        <dbReference type="Proteomes" id="UP000095247"/>
    </source>
</evidence>
<name>A0A1E5NHU0_9SPIR</name>
<feature type="repeat" description="TPR" evidence="3">
    <location>
        <begin position="453"/>
        <end position="486"/>
    </location>
</feature>
<evidence type="ECO:0000313" key="4">
    <source>
        <dbReference type="EMBL" id="OEJ15728.1"/>
    </source>
</evidence>
<dbReference type="Pfam" id="PF12895">
    <property type="entry name" value="ANAPC3"/>
    <property type="match status" value="1"/>
</dbReference>
<keyword evidence="1" id="KW-0677">Repeat</keyword>
<dbReference type="SUPFAM" id="SSF48452">
    <property type="entry name" value="TPR-like"/>
    <property type="match status" value="2"/>
</dbReference>
<dbReference type="InterPro" id="IPR050498">
    <property type="entry name" value="Ycf3"/>
</dbReference>
<dbReference type="PANTHER" id="PTHR44858:SF1">
    <property type="entry name" value="UDP-N-ACETYLGLUCOSAMINE--PEPTIDE N-ACETYLGLUCOSAMINYLTRANSFERASE SPINDLY-RELATED"/>
    <property type="match status" value="1"/>
</dbReference>
<reference evidence="4 5" key="1">
    <citation type="submission" date="2016-08" db="EMBL/GenBank/DDBJ databases">
        <title>Characterization and recognition of Brachyspira hampsonii sp. nov., a novel intestinal spirochete that is pathogenic to pigs.</title>
        <authorList>
            <person name="Mirajkar N."/>
            <person name="La T."/>
            <person name="Phillips N."/>
            <person name="Hampson D."/>
            <person name="Gebhart C."/>
        </authorList>
    </citation>
    <scope>NUCLEOTIDE SEQUENCE [LARGE SCALE GENOMIC DNA]</scope>
    <source>
        <strain evidence="4 5">P280/1</strain>
    </source>
</reference>
<feature type="repeat" description="TPR" evidence="3">
    <location>
        <begin position="100"/>
        <end position="133"/>
    </location>
</feature>
<comment type="caution">
    <text evidence="4">The sequence shown here is derived from an EMBL/GenBank/DDBJ whole genome shotgun (WGS) entry which is preliminary data.</text>
</comment>
<evidence type="ECO:0008006" key="6">
    <source>
        <dbReference type="Google" id="ProtNLM"/>
    </source>
</evidence>
<sequence>MNDKEKQLKKIFEKIEKYNDGKHDNKIINLCDEGLKIDSKNSRLYFYKAGALHNLGEYDNNSDYHNKAIKYFNDVIKFLSETEKNIKNNLQKLDLYNIYSQIYNNIGASYLHLINYNKAIEYFNKSIEYGFINGGVYYNKGICNYHIAIENNNDLDRFKLAIEDFNRAKELGFNSNNIYFLKGSSYFHLGSVKIDDSIEYLNNAINNFEFSINLENDNKVEAYYRKGLSYMYLALYSNNNIEYFEKSLENFNIAINYNLTNGEYYYNRGSCYYNLGFINADNFQLAINDYNKSIELNFKDYKVYYNRGLAYNSLGLLENNNIYFEKALQDFYKYINFDKNNADVYYRIGISLNQLEKYDESLLNFDKAIYLNINDVFLYYYIFSSYFNLQNYEEAISNINQFIEKNSDSEIGYLNRAMSYINLYLRKYKNYDEYYSIIEKDFNKTMELKPNDELIYSKIGGLYYTLEDYEKCLNIFSKVIKLNKENDSAYYHIGLSYHKLKNYDEAIKNYELSEQYCKYNHNKLSIQDKKIESLLKLSNKESEICNIYNNNVLELYEEFYNEIIFYSYDFFNISSSITENILSLKNKINIDENSIIKNNKKIINKAIQDNFYTQNYYFEIKNNSLYNYTKVNKDTLRSILNNTLWFSNTKNFNDPVDPYIRNFRKEQQNKFYDYLLDKIKIACLTTHNDNTLMWSHYADKHQGICIEYDINKIFNEKNNKILIKKISYNNKMISYDTFMNKERKSINMVLIDNKTIDNITDLFTIKSKEWEYEDEYRILFYDEENKNRNGTLINLPIKSICFGVQTSKEDKELVYNVVEYINKKNRNKNGKKYKRIKLYQAELDDNELFKINIKPYKHGNEGL</sequence>
<evidence type="ECO:0000256" key="3">
    <source>
        <dbReference type="PROSITE-ProRule" id="PRU00339"/>
    </source>
</evidence>
<organism evidence="4 5">
    <name type="scientific">Brachyspira hampsonii</name>
    <dbReference type="NCBI Taxonomy" id="1287055"/>
    <lineage>
        <taxon>Bacteria</taxon>
        <taxon>Pseudomonadati</taxon>
        <taxon>Spirochaetota</taxon>
        <taxon>Spirochaetia</taxon>
        <taxon>Brachyspirales</taxon>
        <taxon>Brachyspiraceae</taxon>
        <taxon>Brachyspira</taxon>
    </lineage>
</organism>
<feature type="repeat" description="TPR" evidence="3">
    <location>
        <begin position="487"/>
        <end position="520"/>
    </location>
</feature>
<dbReference type="Proteomes" id="UP000095247">
    <property type="component" value="Unassembled WGS sequence"/>
</dbReference>
<dbReference type="SMART" id="SM00028">
    <property type="entry name" value="TPR"/>
    <property type="match status" value="10"/>
</dbReference>
<dbReference type="PANTHER" id="PTHR44858">
    <property type="entry name" value="TETRATRICOPEPTIDE REPEAT PROTEIN 6"/>
    <property type="match status" value="1"/>
</dbReference>
<keyword evidence="2 3" id="KW-0802">TPR repeat</keyword>
<accession>A0A1E5NHU0</accession>
<dbReference type="EMBL" id="MDCO01000001">
    <property type="protein sequence ID" value="OEJ15728.1"/>
    <property type="molecule type" value="Genomic_DNA"/>
</dbReference>
<dbReference type="RefSeq" id="WP_069725208.1">
    <property type="nucleotide sequence ID" value="NZ_MDCO01000001.1"/>
</dbReference>
<feature type="repeat" description="TPR" evidence="3">
    <location>
        <begin position="342"/>
        <end position="375"/>
    </location>
</feature>
<dbReference type="Pfam" id="PF11185">
    <property type="entry name" value="DUF2971"/>
    <property type="match status" value="1"/>
</dbReference>
<dbReference type="InterPro" id="IPR019734">
    <property type="entry name" value="TPR_rpt"/>
</dbReference>
<dbReference type="InterPro" id="IPR021352">
    <property type="entry name" value="DUF2971"/>
</dbReference>